<evidence type="ECO:0000256" key="1">
    <source>
        <dbReference type="SAM" id="MobiDB-lite"/>
    </source>
</evidence>
<evidence type="ECO:0000313" key="2">
    <source>
        <dbReference type="EMBL" id="MFC7140877.1"/>
    </source>
</evidence>
<dbReference type="AlphaFoldDB" id="A0ABD5Y0F1"/>
<evidence type="ECO:0000313" key="3">
    <source>
        <dbReference type="Proteomes" id="UP001596432"/>
    </source>
</evidence>
<organism evidence="2 3">
    <name type="scientific">Halosimplex aquaticum</name>
    <dbReference type="NCBI Taxonomy" id="3026162"/>
    <lineage>
        <taxon>Archaea</taxon>
        <taxon>Methanobacteriati</taxon>
        <taxon>Methanobacteriota</taxon>
        <taxon>Stenosarchaea group</taxon>
        <taxon>Halobacteria</taxon>
        <taxon>Halobacteriales</taxon>
        <taxon>Haloarculaceae</taxon>
        <taxon>Halosimplex</taxon>
    </lineage>
</organism>
<accession>A0ABD5Y0F1</accession>
<dbReference type="Proteomes" id="UP001596432">
    <property type="component" value="Unassembled WGS sequence"/>
</dbReference>
<proteinExistence type="predicted"/>
<feature type="region of interest" description="Disordered" evidence="1">
    <location>
        <begin position="22"/>
        <end position="43"/>
    </location>
</feature>
<protein>
    <submittedName>
        <fullName evidence="2">Uncharacterized protein</fullName>
    </submittedName>
</protein>
<name>A0ABD5Y0F1_9EURY</name>
<dbReference type="GeneID" id="78821183"/>
<gene>
    <name evidence="2" type="ORF">ACFQMA_13720</name>
</gene>
<comment type="caution">
    <text evidence="2">The sequence shown here is derived from an EMBL/GenBank/DDBJ whole genome shotgun (WGS) entry which is preliminary data.</text>
</comment>
<dbReference type="EMBL" id="JBHTAS010000001">
    <property type="protein sequence ID" value="MFC7140877.1"/>
    <property type="molecule type" value="Genomic_DNA"/>
</dbReference>
<keyword evidence="3" id="KW-1185">Reference proteome</keyword>
<sequence length="43" mass="5034">MHRQRSHLEEWASLLDERVSEEALDEGIQPDSGTDWSEPRQRG</sequence>
<reference evidence="2 3" key="1">
    <citation type="journal article" date="2019" name="Int. J. Syst. Evol. Microbiol.">
        <title>The Global Catalogue of Microorganisms (GCM) 10K type strain sequencing project: providing services to taxonomists for standard genome sequencing and annotation.</title>
        <authorList>
            <consortium name="The Broad Institute Genomics Platform"/>
            <consortium name="The Broad Institute Genome Sequencing Center for Infectious Disease"/>
            <person name="Wu L."/>
            <person name="Ma J."/>
        </authorList>
    </citation>
    <scope>NUCLEOTIDE SEQUENCE [LARGE SCALE GENOMIC DNA]</scope>
    <source>
        <strain evidence="2 3">XZYJT29</strain>
    </source>
</reference>
<dbReference type="RefSeq" id="WP_274321960.1">
    <property type="nucleotide sequence ID" value="NZ_CP118158.1"/>
</dbReference>